<dbReference type="Proteomes" id="UP000030764">
    <property type="component" value="Unassembled WGS sequence"/>
</dbReference>
<feature type="disulfide bond" evidence="12">
    <location>
        <begin position="259"/>
        <end position="276"/>
    </location>
</feature>
<evidence type="ECO:0000256" key="12">
    <source>
        <dbReference type="PROSITE-ProRule" id="PRU00076"/>
    </source>
</evidence>
<feature type="disulfide bond" evidence="12">
    <location>
        <begin position="314"/>
        <end position="323"/>
    </location>
</feature>
<evidence type="ECO:0000256" key="6">
    <source>
        <dbReference type="ARBA" id="ARBA00022737"/>
    </source>
</evidence>
<feature type="domain" description="EGF-like" evidence="13">
    <location>
        <begin position="361"/>
        <end position="397"/>
    </location>
</feature>
<dbReference type="Gene3D" id="2.60.40.4060">
    <property type="entry name" value="Reeler domain"/>
    <property type="match status" value="1"/>
</dbReference>
<keyword evidence="7" id="KW-0106">Calcium</keyword>
<keyword evidence="4" id="KW-0812">Transmembrane</keyword>
<protein>
    <recommendedName>
        <fullName evidence="18">EGF-like domain protein</fullName>
    </recommendedName>
</protein>
<keyword evidence="11" id="KW-0325">Glycoprotein</keyword>
<evidence type="ECO:0000256" key="4">
    <source>
        <dbReference type="ARBA" id="ARBA00022692"/>
    </source>
</evidence>
<dbReference type="Pfam" id="PF02014">
    <property type="entry name" value="Reeler"/>
    <property type="match status" value="1"/>
</dbReference>
<dbReference type="SMART" id="SM00181">
    <property type="entry name" value="EGF"/>
    <property type="match status" value="4"/>
</dbReference>
<dbReference type="Proteomes" id="UP000030758">
    <property type="component" value="Unassembled WGS sequence"/>
</dbReference>
<reference evidence="16 17" key="1">
    <citation type="journal article" date="2014" name="Nat. Genet.">
        <title>Genome and transcriptome of the porcine whipworm Trichuris suis.</title>
        <authorList>
            <person name="Jex A.R."/>
            <person name="Nejsum P."/>
            <person name="Schwarz E.M."/>
            <person name="Hu L."/>
            <person name="Young N.D."/>
            <person name="Hall R.S."/>
            <person name="Korhonen P.K."/>
            <person name="Liao S."/>
            <person name="Thamsborg S."/>
            <person name="Xia J."/>
            <person name="Xu P."/>
            <person name="Wang S."/>
            <person name="Scheerlinck J.P."/>
            <person name="Hofmann A."/>
            <person name="Sternberg P.W."/>
            <person name="Wang J."/>
            <person name="Gasser R.B."/>
        </authorList>
    </citation>
    <scope>NUCLEOTIDE SEQUENCE [LARGE SCALE GENOMIC DNA]</scope>
    <source>
        <strain evidence="16">DCEP-RM93F</strain>
        <strain evidence="15">DCEP-RM93M</strain>
    </source>
</reference>
<gene>
    <name evidence="15" type="ORF">M513_00585</name>
    <name evidence="16" type="ORF">M514_00585</name>
</gene>
<comment type="subcellular location">
    <subcellularLocation>
        <location evidence="1">Cell membrane</location>
        <topology evidence="1">Single-pass type I membrane protein</topology>
    </subcellularLocation>
</comment>
<feature type="disulfide bond" evidence="12">
    <location>
        <begin position="293"/>
        <end position="303"/>
    </location>
</feature>
<keyword evidence="10 12" id="KW-1015">Disulfide bond</keyword>
<dbReference type="GO" id="GO:0007154">
    <property type="term" value="P:cell communication"/>
    <property type="evidence" value="ECO:0007669"/>
    <property type="project" value="UniProtKB-ARBA"/>
</dbReference>
<dbReference type="AlphaFoldDB" id="A0A085MVJ2"/>
<evidence type="ECO:0000313" key="15">
    <source>
        <dbReference type="EMBL" id="KFD58359.1"/>
    </source>
</evidence>
<comment type="caution">
    <text evidence="12">Lacks conserved residue(s) required for the propagation of feature annotation.</text>
</comment>
<feature type="disulfide bond" evidence="12">
    <location>
        <begin position="387"/>
        <end position="396"/>
    </location>
</feature>
<keyword evidence="3 12" id="KW-0245">EGF-like domain</keyword>
<dbReference type="GO" id="GO:0045197">
    <property type="term" value="P:establishment or maintenance of epithelial cell apical/basal polarity"/>
    <property type="evidence" value="ECO:0007669"/>
    <property type="project" value="TreeGrafter"/>
</dbReference>
<dbReference type="InterPro" id="IPR001881">
    <property type="entry name" value="EGF-like_Ca-bd_dom"/>
</dbReference>
<feature type="disulfide bond" evidence="12">
    <location>
        <begin position="278"/>
        <end position="287"/>
    </location>
</feature>
<dbReference type="InterPro" id="IPR003582">
    <property type="entry name" value="ShKT_dom"/>
</dbReference>
<keyword evidence="6" id="KW-0677">Repeat</keyword>
<dbReference type="InterPro" id="IPR042307">
    <property type="entry name" value="Reeler_sf"/>
</dbReference>
<dbReference type="PANTHER" id="PTHR24049">
    <property type="entry name" value="CRUMBS FAMILY MEMBER"/>
    <property type="match status" value="1"/>
</dbReference>
<evidence type="ECO:0000256" key="10">
    <source>
        <dbReference type="ARBA" id="ARBA00023157"/>
    </source>
</evidence>
<dbReference type="PROSITE" id="PS00010">
    <property type="entry name" value="ASX_HYDROXYL"/>
    <property type="match status" value="2"/>
</dbReference>
<evidence type="ECO:0000256" key="7">
    <source>
        <dbReference type="ARBA" id="ARBA00022837"/>
    </source>
</evidence>
<dbReference type="InterPro" id="IPR014878">
    <property type="entry name" value="THAP4-like_heme-bd"/>
</dbReference>
<evidence type="ECO:0000256" key="8">
    <source>
        <dbReference type="ARBA" id="ARBA00022989"/>
    </source>
</evidence>
<keyword evidence="8" id="KW-1133">Transmembrane helix</keyword>
<evidence type="ECO:0000256" key="5">
    <source>
        <dbReference type="ARBA" id="ARBA00022729"/>
    </source>
</evidence>
<dbReference type="InterPro" id="IPR000742">
    <property type="entry name" value="EGF"/>
</dbReference>
<dbReference type="SMART" id="SM00179">
    <property type="entry name" value="EGF_CA"/>
    <property type="match status" value="4"/>
</dbReference>
<dbReference type="GO" id="GO:0005509">
    <property type="term" value="F:calcium ion binding"/>
    <property type="evidence" value="ECO:0007669"/>
    <property type="project" value="InterPro"/>
</dbReference>
<name>A0A085MVJ2_9BILA</name>
<dbReference type="InterPro" id="IPR013032">
    <property type="entry name" value="EGF-like_CS"/>
</dbReference>
<evidence type="ECO:0000259" key="14">
    <source>
        <dbReference type="PROSITE" id="PS51670"/>
    </source>
</evidence>
<evidence type="ECO:0000256" key="2">
    <source>
        <dbReference type="ARBA" id="ARBA00022475"/>
    </source>
</evidence>
<dbReference type="InterPro" id="IPR012674">
    <property type="entry name" value="Calycin"/>
</dbReference>
<dbReference type="SUPFAM" id="SSF57196">
    <property type="entry name" value="EGF/Laminin"/>
    <property type="match status" value="3"/>
</dbReference>
<dbReference type="InterPro" id="IPR002861">
    <property type="entry name" value="Reeler_dom"/>
</dbReference>
<evidence type="ECO:0000256" key="11">
    <source>
        <dbReference type="ARBA" id="ARBA00023180"/>
    </source>
</evidence>
<evidence type="ECO:0000313" key="17">
    <source>
        <dbReference type="Proteomes" id="UP000030764"/>
    </source>
</evidence>
<dbReference type="InterPro" id="IPR051022">
    <property type="entry name" value="Notch_Cell-Fate_Det"/>
</dbReference>
<dbReference type="GO" id="GO:0005886">
    <property type="term" value="C:plasma membrane"/>
    <property type="evidence" value="ECO:0007669"/>
    <property type="project" value="UniProtKB-SubCell"/>
</dbReference>
<evidence type="ECO:0000256" key="9">
    <source>
        <dbReference type="ARBA" id="ARBA00023136"/>
    </source>
</evidence>
<keyword evidence="5" id="KW-0732">Signal</keyword>
<feature type="domain" description="EGF-like" evidence="13">
    <location>
        <begin position="289"/>
        <end position="324"/>
    </location>
</feature>
<dbReference type="FunFam" id="2.10.25.10:FF:000391">
    <property type="entry name" value="Weary, isoform C"/>
    <property type="match status" value="1"/>
</dbReference>
<dbReference type="EMBL" id="KL363184">
    <property type="protein sequence ID" value="KFD58359.1"/>
    <property type="molecule type" value="Genomic_DNA"/>
</dbReference>
<evidence type="ECO:0008006" key="18">
    <source>
        <dbReference type="Google" id="ProtNLM"/>
    </source>
</evidence>
<dbReference type="GO" id="GO:0023052">
    <property type="term" value="P:signaling"/>
    <property type="evidence" value="ECO:0007669"/>
    <property type="project" value="UniProtKB-ARBA"/>
</dbReference>
<evidence type="ECO:0000256" key="3">
    <source>
        <dbReference type="ARBA" id="ARBA00022536"/>
    </source>
</evidence>
<dbReference type="FunFam" id="2.10.25.10:FF:000173">
    <property type="entry name" value="Neurogenic locus notch protein 2"/>
    <property type="match status" value="1"/>
</dbReference>
<dbReference type="Pfam" id="PF07974">
    <property type="entry name" value="EGF_2"/>
    <property type="match status" value="1"/>
</dbReference>
<organism evidence="16">
    <name type="scientific">Trichuris suis</name>
    <name type="common">pig whipworm</name>
    <dbReference type="NCBI Taxonomy" id="68888"/>
    <lineage>
        <taxon>Eukaryota</taxon>
        <taxon>Metazoa</taxon>
        <taxon>Ecdysozoa</taxon>
        <taxon>Nematoda</taxon>
        <taxon>Enoplea</taxon>
        <taxon>Dorylaimia</taxon>
        <taxon>Trichinellida</taxon>
        <taxon>Trichuridae</taxon>
        <taxon>Trichuris</taxon>
    </lineage>
</organism>
<dbReference type="Gene3D" id="2.40.128.20">
    <property type="match status" value="1"/>
</dbReference>
<dbReference type="GO" id="GO:0007157">
    <property type="term" value="P:heterophilic cell-cell adhesion via plasma membrane cell adhesion molecules"/>
    <property type="evidence" value="ECO:0007669"/>
    <property type="project" value="TreeGrafter"/>
</dbReference>
<dbReference type="CDD" id="cd00054">
    <property type="entry name" value="EGF_CA"/>
    <property type="match status" value="4"/>
</dbReference>
<feature type="domain" description="ShKT" evidence="14">
    <location>
        <begin position="400"/>
        <end position="437"/>
    </location>
</feature>
<dbReference type="EMBL" id="KL367630">
    <property type="protein sequence ID" value="KFD61238.1"/>
    <property type="molecule type" value="Genomic_DNA"/>
</dbReference>
<dbReference type="Pfam" id="PF00008">
    <property type="entry name" value="EGF"/>
    <property type="match status" value="2"/>
</dbReference>
<dbReference type="CDD" id="cd08544">
    <property type="entry name" value="Reeler"/>
    <property type="match status" value="1"/>
</dbReference>
<sequence>MLLLLCCWSITLAAAPADEYSSGAPCEIQHSMRPNPLEHGPPQQSVPPYLFTVLDVDSNPVKEYADKTYTIRLSGTTYFRGFLIQARLATTQGTVIGHLRAGEFVEEDSWNYYGIRFQNCVTQRNNSITHVDNRMKFVIEATWKTEYSVGPVQFVITVLKERDIYWAFWLPKSGLIFPSNSSKLKSRFFWSTSLKPSRPSVNNITTAATTEKMALYTSESITPTYSSVVNSRDKNSSSKPDGHQMNLHSQKDWCKGKPCQNGGTCMNTLTVERFQCNCPLGWIGTLCDKKDFCARHQCQYGLCLNNDNGYTCDCDPGFGGEFCDTECPNSLCKNEGVCVIRNGKPMCHCSAGYTGDTCAIKIDQCDPNPCLNKGICKNVYKSYVCQCPLGYMGATCHRPCQDVYGSCGYWGEQDKCETMRPATDFYDINCAVTCGQCTYSNKTVKTLDTLPPVLEPFLWIIGTWRVEYGRNLSFPVNLADSSRGYIEELTISNQRVLMFNMPYLNFSVKTISRSNPKNQHISLGFVTLKAASKPIEVAIISTSNQGITTIEEGEMNDTSMKIETKYAIAITRGPHIPVKATRHFRLSGNYLEETTQITRKDGSFDYFTKYFMKTKTFDI</sequence>
<accession>A0A085MVJ2</accession>
<keyword evidence="2" id="KW-1003">Cell membrane</keyword>
<dbReference type="PROSITE" id="PS51670">
    <property type="entry name" value="SHKT"/>
    <property type="match status" value="1"/>
</dbReference>
<dbReference type="PROSITE" id="PS50026">
    <property type="entry name" value="EGF_3"/>
    <property type="match status" value="4"/>
</dbReference>
<evidence type="ECO:0000313" key="16">
    <source>
        <dbReference type="EMBL" id="KFD61238.1"/>
    </source>
</evidence>
<dbReference type="InterPro" id="IPR013111">
    <property type="entry name" value="EGF_extracell"/>
</dbReference>
<dbReference type="Pfam" id="PF12661">
    <property type="entry name" value="hEGF"/>
    <property type="match status" value="1"/>
</dbReference>
<dbReference type="InterPro" id="IPR000152">
    <property type="entry name" value="EGF-type_Asp/Asn_hydroxyl_site"/>
</dbReference>
<evidence type="ECO:0000256" key="1">
    <source>
        <dbReference type="ARBA" id="ARBA00004251"/>
    </source>
</evidence>
<keyword evidence="9" id="KW-0472">Membrane</keyword>
<dbReference type="Pfam" id="PF08768">
    <property type="entry name" value="THAP4_heme-bd"/>
    <property type="match status" value="1"/>
</dbReference>
<keyword evidence="17" id="KW-1185">Reference proteome</keyword>
<feature type="domain" description="EGF-like" evidence="13">
    <location>
        <begin position="325"/>
        <end position="359"/>
    </location>
</feature>
<dbReference type="CDD" id="cd07828">
    <property type="entry name" value="lipocalin_heme-bd-THAP4-like"/>
    <property type="match status" value="1"/>
</dbReference>
<dbReference type="SUPFAM" id="SSF50814">
    <property type="entry name" value="Lipocalins"/>
    <property type="match status" value="1"/>
</dbReference>
<feature type="disulfide bond" evidence="12">
    <location>
        <begin position="349"/>
        <end position="358"/>
    </location>
</feature>
<dbReference type="GO" id="GO:0032991">
    <property type="term" value="C:protein-containing complex"/>
    <property type="evidence" value="ECO:0007669"/>
    <property type="project" value="TreeGrafter"/>
</dbReference>
<feature type="domain" description="EGF-like" evidence="13">
    <location>
        <begin position="250"/>
        <end position="288"/>
    </location>
</feature>
<dbReference type="Gene3D" id="2.10.25.10">
    <property type="entry name" value="Laminin"/>
    <property type="match status" value="4"/>
</dbReference>
<evidence type="ECO:0000259" key="13">
    <source>
        <dbReference type="PROSITE" id="PS50026"/>
    </source>
</evidence>
<dbReference type="PROSITE" id="PS01186">
    <property type="entry name" value="EGF_2"/>
    <property type="match status" value="2"/>
</dbReference>
<dbReference type="PROSITE" id="PS00022">
    <property type="entry name" value="EGF_1"/>
    <property type="match status" value="4"/>
</dbReference>
<proteinExistence type="predicted"/>
<dbReference type="PANTHER" id="PTHR24049:SF22">
    <property type="entry name" value="DROSOPHILA CRUMBS HOMOLOG"/>
    <property type="match status" value="1"/>
</dbReference>